<dbReference type="STRING" id="1194090.SAMN05443144_10931"/>
<dbReference type="SUPFAM" id="SSF53335">
    <property type="entry name" value="S-adenosyl-L-methionine-dependent methyltransferases"/>
    <property type="match status" value="1"/>
</dbReference>
<dbReference type="SMART" id="SM00138">
    <property type="entry name" value="MeTrc"/>
    <property type="match status" value="1"/>
</dbReference>
<keyword evidence="6" id="KW-0378">Hydrolase</keyword>
<dbReference type="Pfam" id="PF13185">
    <property type="entry name" value="GAF_2"/>
    <property type="match status" value="1"/>
</dbReference>
<feature type="active site" evidence="6">
    <location>
        <position position="54"/>
    </location>
</feature>
<dbReference type="InterPro" id="IPR036804">
    <property type="entry name" value="CheR_N_sf"/>
</dbReference>
<dbReference type="OrthoDB" id="9816309at2"/>
<dbReference type="SMART" id="SM00387">
    <property type="entry name" value="HATPase_c"/>
    <property type="match status" value="1"/>
</dbReference>
<keyword evidence="5" id="KW-0949">S-adenosyl-L-methionine</keyword>
<dbReference type="GO" id="GO:0006935">
    <property type="term" value="P:chemotaxis"/>
    <property type="evidence" value="ECO:0007669"/>
    <property type="project" value="UniProtKB-UniRule"/>
</dbReference>
<dbReference type="InterPro" id="IPR035909">
    <property type="entry name" value="CheB_C"/>
</dbReference>
<keyword evidence="6" id="KW-0145">Chemotaxis</keyword>
<dbReference type="Pfam" id="PF03705">
    <property type="entry name" value="CheR_N"/>
    <property type="match status" value="1"/>
</dbReference>
<dbReference type="SUPFAM" id="SSF47757">
    <property type="entry name" value="Chemotaxis receptor methyltransferase CheR, N-terminal domain"/>
    <property type="match status" value="1"/>
</dbReference>
<dbReference type="PANTHER" id="PTHR24422:SF27">
    <property type="entry name" value="PROTEIN-GLUTAMATE O-METHYLTRANSFERASE"/>
    <property type="match status" value="1"/>
</dbReference>
<feature type="coiled-coil region" evidence="7">
    <location>
        <begin position="648"/>
        <end position="742"/>
    </location>
</feature>
<evidence type="ECO:0000259" key="9">
    <source>
        <dbReference type="PROSITE" id="PS50113"/>
    </source>
</evidence>
<dbReference type="Gene3D" id="3.30.450.40">
    <property type="match status" value="1"/>
</dbReference>
<dbReference type="InterPro" id="IPR003594">
    <property type="entry name" value="HATPase_dom"/>
</dbReference>
<dbReference type="CDD" id="cd16434">
    <property type="entry name" value="CheB-CheR_fusion"/>
    <property type="match status" value="1"/>
</dbReference>
<dbReference type="InterPro" id="IPR029063">
    <property type="entry name" value="SAM-dependent_MTases_sf"/>
</dbReference>
<dbReference type="GO" id="GO:0000155">
    <property type="term" value="F:phosphorelay sensor kinase activity"/>
    <property type="evidence" value="ECO:0007669"/>
    <property type="project" value="InterPro"/>
</dbReference>
<dbReference type="Pfam" id="PF07730">
    <property type="entry name" value="HisKA_3"/>
    <property type="match status" value="1"/>
</dbReference>
<dbReference type="InterPro" id="IPR050903">
    <property type="entry name" value="Bact_Chemotaxis_MeTrfase"/>
</dbReference>
<dbReference type="GO" id="GO:0008984">
    <property type="term" value="F:protein-glutamate methylesterase activity"/>
    <property type="evidence" value="ECO:0007669"/>
    <property type="project" value="InterPro"/>
</dbReference>
<dbReference type="SUPFAM" id="SSF55781">
    <property type="entry name" value="GAF domain-like"/>
    <property type="match status" value="1"/>
</dbReference>
<dbReference type="Pfam" id="PF01339">
    <property type="entry name" value="CheB_methylest"/>
    <property type="match status" value="1"/>
</dbReference>
<dbReference type="AlphaFoldDB" id="A0A1M5BYL0"/>
<keyword evidence="3" id="KW-0489">Methyltransferase</keyword>
<evidence type="ECO:0000256" key="5">
    <source>
        <dbReference type="ARBA" id="ARBA00022691"/>
    </source>
</evidence>
<dbReference type="SUPFAM" id="SSF55874">
    <property type="entry name" value="ATPase domain of HSP90 chaperone/DNA topoisomerase II/histidine kinase"/>
    <property type="match status" value="1"/>
</dbReference>
<dbReference type="GO" id="GO:0000156">
    <property type="term" value="F:phosphorelay response regulator activity"/>
    <property type="evidence" value="ECO:0007669"/>
    <property type="project" value="InterPro"/>
</dbReference>
<dbReference type="Gene3D" id="3.30.565.10">
    <property type="entry name" value="Histidine kinase-like ATPase, C-terminal domain"/>
    <property type="match status" value="1"/>
</dbReference>
<sequence>MDERGFIMESKRNESTDELLTVGLGASAGGLEALKQFFQSLPGETGIAFIVVMHLSPDRESNIADLLQAHTSLHVSEVNRHEKIKPDHVYVISPDKILTVEEGYLELSEPDRERKGHATVDLLFRSLAGSKGKKSAGIILSGSGSDGAVGIKKIREQGGLTIAQKPGEASFSAMPQSAIDTGVVDLVLPVKEIPEKLLAYKESLSRTDFLRKEERKDGLQVIYKKLRSAIGHDFSYYKQATLLRRIERRMHLTNCFTFEEYVDYLDEQPKEIENLFGDLLISVTRFFRDAEVFENLKENVIPGLFEEKGPEDQVRVWVPGCATGEEAYSIAILLQEYVRQSEHAPEIRIFASDINRDALMYGRGGVYPESIEVDVPDSLLDRYFVKTEHKYQLRPVITDMVLFAHQDLLTDPPFSNLDLLACRNLLIYLKREIQTEVFNLFNYVLRPGGVLFLGQSDSDLKAAGLFDVVDKKHRIYRKPVSPDSQANVPKLPLKYQKNRHRVQRSRSKFPQKKKSIKEFHQNLLMRLYAPQSVIVNDVYEVIHATEGIQKYLEYGGGEPSANILDMIIPELREVVRALLYELEHGNNATKRKTTAFGPEEERRSIEIIVHRFDSSEFPDRFIHVVFKELKPAEDLNTDSDVVDSPEIAEEEVEVIERLEKELRDNRERLHRTVEEYETANEELRSSNEELQSMNEELHSATEELETSQNELKSVNRELESKVEKLRQANNDLKNLMKVAEVVILFVDDEFRVQRFTESAFDVFNLIPSDTGRPIKHVTHQLNYNKLGEDLEYVYNTREEIEKLVTSVNNHTYMMRLCPYRSVENKVEGVALSFMDVTKLKEAEEKLQQQKLQESLARMGTYALGVDDLESIIDRALQQICLALDADYALLLTWHPDENTLKLTQATGYEPGEEGITEMEADPKWDAGYAFQKESPTVISDYQNEQRVRLIPLLAHLDIQSGLAVRVTESDEVCGVLGIYFKNKRTFSRDELNFVQIASNIIGMSSERSKNKQSLEEANKRLKEEVQRCNEYQKEILQTNIAERWNLGGYLHDNLAQTLASIKITASRIGAEIADSDLNLSAEIDSILENIDEGIGSIRNLTHEIIPIDIEEGGVKRALRLLVRQLRKTHGVSCSLETGDIIESINDKKVATNLYHIIQEAVKNAAIHGEADNVEIKVLREKDQLKLQITDDGIGLSKAKSDGDGGSGTNIMRHRIEIIGGSFNREEIAEADHSGTRVLCKLPLECLNETDNER</sequence>
<protein>
    <recommendedName>
        <fullName evidence="2">protein-glutamate O-methyltransferase</fullName>
        <ecNumber evidence="2">2.1.1.80</ecNumber>
    </recommendedName>
</protein>
<dbReference type="InterPro" id="IPR036890">
    <property type="entry name" value="HATPase_C_sf"/>
</dbReference>
<evidence type="ECO:0000259" key="8">
    <source>
        <dbReference type="PROSITE" id="PS50109"/>
    </source>
</evidence>
<evidence type="ECO:0000256" key="4">
    <source>
        <dbReference type="ARBA" id="ARBA00022679"/>
    </source>
</evidence>
<name>A0A1M5BYL0_9BACT</name>
<dbReference type="SMART" id="SM00065">
    <property type="entry name" value="GAF"/>
    <property type="match status" value="1"/>
</dbReference>
<dbReference type="GO" id="GO:0032259">
    <property type="term" value="P:methylation"/>
    <property type="evidence" value="ECO:0007669"/>
    <property type="project" value="UniProtKB-KW"/>
</dbReference>
<dbReference type="GO" id="GO:0046983">
    <property type="term" value="F:protein dimerization activity"/>
    <property type="evidence" value="ECO:0007669"/>
    <property type="project" value="InterPro"/>
</dbReference>
<dbReference type="GO" id="GO:0005737">
    <property type="term" value="C:cytoplasm"/>
    <property type="evidence" value="ECO:0007669"/>
    <property type="project" value="InterPro"/>
</dbReference>
<dbReference type="Pfam" id="PF02518">
    <property type="entry name" value="HATPase_c"/>
    <property type="match status" value="1"/>
</dbReference>
<dbReference type="Gene3D" id="1.10.155.10">
    <property type="entry name" value="Chemotaxis receptor methyltransferase CheR, N-terminal domain"/>
    <property type="match status" value="1"/>
</dbReference>
<evidence type="ECO:0000256" key="7">
    <source>
        <dbReference type="SAM" id="Coils"/>
    </source>
</evidence>
<dbReference type="InterPro" id="IPR022641">
    <property type="entry name" value="CheR_N"/>
</dbReference>
<feature type="domain" description="CheB-type methylesterase" evidence="10">
    <location>
        <begin position="22"/>
        <end position="204"/>
    </location>
</feature>
<dbReference type="PROSITE" id="PS50122">
    <property type="entry name" value="CHEB"/>
    <property type="match status" value="1"/>
</dbReference>
<dbReference type="EMBL" id="FQUS01000009">
    <property type="protein sequence ID" value="SHF47559.1"/>
    <property type="molecule type" value="Genomic_DNA"/>
</dbReference>
<keyword evidence="4" id="KW-0808">Transferase</keyword>
<gene>
    <name evidence="12" type="ORF">SAMN05443144_10931</name>
</gene>
<dbReference type="Pfam" id="PF13596">
    <property type="entry name" value="PAS_10"/>
    <property type="match status" value="1"/>
</dbReference>
<dbReference type="Gene3D" id="1.20.5.1930">
    <property type="match status" value="1"/>
</dbReference>
<evidence type="ECO:0000256" key="3">
    <source>
        <dbReference type="ARBA" id="ARBA00022603"/>
    </source>
</evidence>
<dbReference type="PANTHER" id="PTHR24422">
    <property type="entry name" value="CHEMOTAXIS PROTEIN METHYLTRANSFERASE"/>
    <property type="match status" value="1"/>
</dbReference>
<feature type="active site" evidence="6">
    <location>
        <position position="146"/>
    </location>
</feature>
<dbReference type="PRINTS" id="PR00996">
    <property type="entry name" value="CHERMTFRASE"/>
</dbReference>
<comment type="catalytic activity">
    <reaction evidence="1">
        <text>L-glutamyl-[protein] + S-adenosyl-L-methionine = [protein]-L-glutamate 5-O-methyl ester + S-adenosyl-L-homocysteine</text>
        <dbReference type="Rhea" id="RHEA:24452"/>
        <dbReference type="Rhea" id="RHEA-COMP:10208"/>
        <dbReference type="Rhea" id="RHEA-COMP:10311"/>
        <dbReference type="ChEBI" id="CHEBI:29973"/>
        <dbReference type="ChEBI" id="CHEBI:57856"/>
        <dbReference type="ChEBI" id="CHEBI:59789"/>
        <dbReference type="ChEBI" id="CHEBI:82795"/>
        <dbReference type="EC" id="2.1.1.80"/>
    </reaction>
</comment>
<reference evidence="12 13" key="1">
    <citation type="submission" date="2016-11" db="EMBL/GenBank/DDBJ databases">
        <authorList>
            <person name="Jaros S."/>
            <person name="Januszkiewicz K."/>
            <person name="Wedrychowicz H."/>
        </authorList>
    </citation>
    <scope>NUCLEOTIDE SEQUENCE [LARGE SCALE GENOMIC DNA]</scope>
    <source>
        <strain evidence="12 13">DSM 21986</strain>
    </source>
</reference>
<dbReference type="Pfam" id="PF01739">
    <property type="entry name" value="CheR"/>
    <property type="match status" value="1"/>
</dbReference>
<feature type="domain" description="Histidine kinase" evidence="8">
    <location>
        <begin position="1049"/>
        <end position="1245"/>
    </location>
</feature>
<dbReference type="InterPro" id="IPR000780">
    <property type="entry name" value="CheR_MeTrfase"/>
</dbReference>
<dbReference type="EC" id="2.1.1.80" evidence="2"/>
<evidence type="ECO:0000313" key="12">
    <source>
        <dbReference type="EMBL" id="SHF47559.1"/>
    </source>
</evidence>
<dbReference type="SUPFAM" id="SSF52738">
    <property type="entry name" value="Methylesterase CheB, C-terminal domain"/>
    <property type="match status" value="1"/>
</dbReference>
<dbReference type="CDD" id="cd16917">
    <property type="entry name" value="HATPase_UhpB-NarQ-NarX-like"/>
    <property type="match status" value="1"/>
</dbReference>
<evidence type="ECO:0000259" key="11">
    <source>
        <dbReference type="PROSITE" id="PS50123"/>
    </source>
</evidence>
<dbReference type="InterPro" id="IPR000700">
    <property type="entry name" value="PAS-assoc_C"/>
</dbReference>
<feature type="active site" evidence="6">
    <location>
        <position position="27"/>
    </location>
</feature>
<dbReference type="GO" id="GO:0016020">
    <property type="term" value="C:membrane"/>
    <property type="evidence" value="ECO:0007669"/>
    <property type="project" value="InterPro"/>
</dbReference>
<evidence type="ECO:0000256" key="1">
    <source>
        <dbReference type="ARBA" id="ARBA00001541"/>
    </source>
</evidence>
<dbReference type="Gene3D" id="3.40.50.150">
    <property type="entry name" value="Vaccinia Virus protein VP39"/>
    <property type="match status" value="1"/>
</dbReference>
<feature type="domain" description="PAC" evidence="9">
    <location>
        <begin position="798"/>
        <end position="848"/>
    </location>
</feature>
<dbReference type="PROSITE" id="PS50123">
    <property type="entry name" value="CHER"/>
    <property type="match status" value="1"/>
</dbReference>
<proteinExistence type="predicted"/>
<accession>A0A1M5BYL0</accession>
<dbReference type="InterPro" id="IPR005467">
    <property type="entry name" value="His_kinase_dom"/>
</dbReference>
<dbReference type="InterPro" id="IPR000673">
    <property type="entry name" value="Sig_transdc_resp-reg_Me-estase"/>
</dbReference>
<dbReference type="InterPro" id="IPR003018">
    <property type="entry name" value="GAF"/>
</dbReference>
<dbReference type="GO" id="GO:0008983">
    <property type="term" value="F:protein-glutamate O-methyltransferase activity"/>
    <property type="evidence" value="ECO:0007669"/>
    <property type="project" value="UniProtKB-EC"/>
</dbReference>
<dbReference type="InterPro" id="IPR011712">
    <property type="entry name" value="Sig_transdc_His_kin_sub3_dim/P"/>
</dbReference>
<evidence type="ECO:0000259" key="10">
    <source>
        <dbReference type="PROSITE" id="PS50122"/>
    </source>
</evidence>
<dbReference type="PROSITE" id="PS50113">
    <property type="entry name" value="PAC"/>
    <property type="match status" value="1"/>
</dbReference>
<organism evidence="12 13">
    <name type="scientific">Fodinibius roseus</name>
    <dbReference type="NCBI Taxonomy" id="1194090"/>
    <lineage>
        <taxon>Bacteria</taxon>
        <taxon>Pseudomonadati</taxon>
        <taxon>Balneolota</taxon>
        <taxon>Balneolia</taxon>
        <taxon>Balneolales</taxon>
        <taxon>Balneolaceae</taxon>
        <taxon>Fodinibius</taxon>
    </lineage>
</organism>
<evidence type="ECO:0000256" key="6">
    <source>
        <dbReference type="PROSITE-ProRule" id="PRU00050"/>
    </source>
</evidence>
<dbReference type="Gene3D" id="3.30.450.20">
    <property type="entry name" value="PAS domain"/>
    <property type="match status" value="1"/>
</dbReference>
<feature type="coiled-coil region" evidence="7">
    <location>
        <begin position="1004"/>
        <end position="1034"/>
    </location>
</feature>
<dbReference type="Proteomes" id="UP000184041">
    <property type="component" value="Unassembled WGS sequence"/>
</dbReference>
<dbReference type="InterPro" id="IPR022642">
    <property type="entry name" value="CheR_C"/>
</dbReference>
<feature type="domain" description="CheR-type methyltransferase" evidence="11">
    <location>
        <begin position="226"/>
        <end position="458"/>
    </location>
</feature>
<keyword evidence="13" id="KW-1185">Reference proteome</keyword>
<dbReference type="Gene3D" id="3.40.50.180">
    <property type="entry name" value="Methylesterase CheB, C-terminal domain"/>
    <property type="match status" value="1"/>
</dbReference>
<evidence type="ECO:0000256" key="2">
    <source>
        <dbReference type="ARBA" id="ARBA00012534"/>
    </source>
</evidence>
<dbReference type="InterPro" id="IPR029016">
    <property type="entry name" value="GAF-like_dom_sf"/>
</dbReference>
<keyword evidence="7" id="KW-0175">Coiled coil</keyword>
<dbReference type="PROSITE" id="PS50109">
    <property type="entry name" value="HIS_KIN"/>
    <property type="match status" value="1"/>
</dbReference>
<evidence type="ECO:0000313" key="13">
    <source>
        <dbReference type="Proteomes" id="UP000184041"/>
    </source>
</evidence>